<dbReference type="SUPFAM" id="SSF52540">
    <property type="entry name" value="P-loop containing nucleoside triphosphate hydrolases"/>
    <property type="match status" value="1"/>
</dbReference>
<proteinExistence type="predicted"/>
<dbReference type="InterPro" id="IPR041677">
    <property type="entry name" value="DNA2/NAM7_AAA_11"/>
</dbReference>
<protein>
    <submittedName>
        <fullName evidence="4">AAA_11 domain-containing protein</fullName>
    </submittedName>
</protein>
<dbReference type="InterPro" id="IPR027417">
    <property type="entry name" value="P-loop_NTPase"/>
</dbReference>
<dbReference type="Gene3D" id="3.40.50.300">
    <property type="entry name" value="P-loop containing nucleotide triphosphate hydrolases"/>
    <property type="match status" value="1"/>
</dbReference>
<dbReference type="GO" id="GO:0000184">
    <property type="term" value="P:nuclear-transcribed mRNA catabolic process, nonsense-mediated decay"/>
    <property type="evidence" value="ECO:0007669"/>
    <property type="project" value="TreeGrafter"/>
</dbReference>
<dbReference type="PANTHER" id="PTHR10887">
    <property type="entry name" value="DNA2/NAM7 HELICASE FAMILY"/>
    <property type="match status" value="1"/>
</dbReference>
<accession>A0A183ADV1</accession>
<dbReference type="EMBL" id="UZAN01041982">
    <property type="protein sequence ID" value="VDP74644.1"/>
    <property type="molecule type" value="Genomic_DNA"/>
</dbReference>
<dbReference type="Proteomes" id="UP000272942">
    <property type="component" value="Unassembled WGS sequence"/>
</dbReference>
<dbReference type="PANTHER" id="PTHR10887:SF364">
    <property type="entry name" value="REGULATOR OF NONSENSE TRANSCRIPTS 1"/>
    <property type="match status" value="1"/>
</dbReference>
<keyword evidence="3" id="KW-1185">Reference proteome</keyword>
<name>A0A183ADV1_9TREM</name>
<dbReference type="GO" id="GO:0005737">
    <property type="term" value="C:cytoplasm"/>
    <property type="evidence" value="ECO:0007669"/>
    <property type="project" value="TreeGrafter"/>
</dbReference>
<organism evidence="4">
    <name type="scientific">Echinostoma caproni</name>
    <dbReference type="NCBI Taxonomy" id="27848"/>
    <lineage>
        <taxon>Eukaryota</taxon>
        <taxon>Metazoa</taxon>
        <taxon>Spiralia</taxon>
        <taxon>Lophotrochozoa</taxon>
        <taxon>Platyhelminthes</taxon>
        <taxon>Trematoda</taxon>
        <taxon>Digenea</taxon>
        <taxon>Plagiorchiida</taxon>
        <taxon>Echinostomata</taxon>
        <taxon>Echinostomatoidea</taxon>
        <taxon>Echinostomatidae</taxon>
        <taxon>Echinostoma</taxon>
    </lineage>
</organism>
<dbReference type="AlphaFoldDB" id="A0A183ADV1"/>
<evidence type="ECO:0000313" key="2">
    <source>
        <dbReference type="EMBL" id="VDP74644.1"/>
    </source>
</evidence>
<evidence type="ECO:0000259" key="1">
    <source>
        <dbReference type="Pfam" id="PF13086"/>
    </source>
</evidence>
<reference evidence="4" key="1">
    <citation type="submission" date="2016-06" db="UniProtKB">
        <authorList>
            <consortium name="WormBaseParasite"/>
        </authorList>
    </citation>
    <scope>IDENTIFICATION</scope>
</reference>
<dbReference type="GO" id="GO:0003724">
    <property type="term" value="F:RNA helicase activity"/>
    <property type="evidence" value="ECO:0007669"/>
    <property type="project" value="TreeGrafter"/>
</dbReference>
<sequence>MLHALSFTSILIDECGQAVEPECLVPIVRNPSRLVLVGDQCQLGPVVHCQEAIDAGYDMSLFERLKKLGAPLVRLDVSINNNRRSETLKVMAVS</sequence>
<dbReference type="InterPro" id="IPR045055">
    <property type="entry name" value="DNA2/NAM7-like"/>
</dbReference>
<dbReference type="WBParaSite" id="ECPE_0000514801-mRNA-1">
    <property type="protein sequence ID" value="ECPE_0000514801-mRNA-1"/>
    <property type="gene ID" value="ECPE_0000514801"/>
</dbReference>
<evidence type="ECO:0000313" key="4">
    <source>
        <dbReference type="WBParaSite" id="ECPE_0000514801-mRNA-1"/>
    </source>
</evidence>
<feature type="domain" description="DNA2/NAM7 helicase helicase" evidence="1">
    <location>
        <begin position="5"/>
        <end position="48"/>
    </location>
</feature>
<gene>
    <name evidence="2" type="ORF">ECPE_LOCUS5136</name>
</gene>
<dbReference type="OrthoDB" id="2285229at2759"/>
<dbReference type="Pfam" id="PF13086">
    <property type="entry name" value="AAA_11"/>
    <property type="match status" value="1"/>
</dbReference>
<evidence type="ECO:0000313" key="3">
    <source>
        <dbReference type="Proteomes" id="UP000272942"/>
    </source>
</evidence>
<reference evidence="2 3" key="2">
    <citation type="submission" date="2018-11" db="EMBL/GenBank/DDBJ databases">
        <authorList>
            <consortium name="Pathogen Informatics"/>
        </authorList>
    </citation>
    <scope>NUCLEOTIDE SEQUENCE [LARGE SCALE GENOMIC DNA]</scope>
    <source>
        <strain evidence="2 3">Egypt</strain>
    </source>
</reference>